<keyword evidence="13" id="KW-1185">Reference proteome</keyword>
<dbReference type="PROSITE" id="PS00344">
    <property type="entry name" value="GATA_ZN_FINGER_1"/>
    <property type="match status" value="1"/>
</dbReference>
<evidence type="ECO:0000256" key="4">
    <source>
        <dbReference type="ARBA" id="ARBA00022833"/>
    </source>
</evidence>
<dbReference type="PANTHER" id="PTHR46855:SF1">
    <property type="entry name" value="GATA TRANSCRIPTION FACTOR 26"/>
    <property type="match status" value="1"/>
</dbReference>
<evidence type="ECO:0000256" key="1">
    <source>
        <dbReference type="ARBA" id="ARBA00004123"/>
    </source>
</evidence>
<feature type="region of interest" description="Disordered" evidence="9">
    <location>
        <begin position="64"/>
        <end position="103"/>
    </location>
</feature>
<evidence type="ECO:0000256" key="6">
    <source>
        <dbReference type="ARBA" id="ARBA00023163"/>
    </source>
</evidence>
<keyword evidence="7" id="KW-0539">Nucleus</keyword>
<keyword evidence="4" id="KW-0862">Zinc</keyword>
<evidence type="ECO:0000313" key="13">
    <source>
        <dbReference type="Proteomes" id="UP001497522"/>
    </source>
</evidence>
<dbReference type="InterPro" id="IPR000679">
    <property type="entry name" value="Znf_GATA"/>
</dbReference>
<keyword evidence="3 8" id="KW-0863">Zinc-finger</keyword>
<evidence type="ECO:0000256" key="8">
    <source>
        <dbReference type="PROSITE-ProRule" id="PRU00094"/>
    </source>
</evidence>
<organism evidence="12 13">
    <name type="scientific">Sphagnum jensenii</name>
    <dbReference type="NCBI Taxonomy" id="128206"/>
    <lineage>
        <taxon>Eukaryota</taxon>
        <taxon>Viridiplantae</taxon>
        <taxon>Streptophyta</taxon>
        <taxon>Embryophyta</taxon>
        <taxon>Bryophyta</taxon>
        <taxon>Sphagnophytina</taxon>
        <taxon>Sphagnopsida</taxon>
        <taxon>Sphagnales</taxon>
        <taxon>Sphagnaceae</taxon>
        <taxon>Sphagnum</taxon>
    </lineage>
</organism>
<dbReference type="InterPro" id="IPR028020">
    <property type="entry name" value="ASX_DEUBAD_dom"/>
</dbReference>
<keyword evidence="5" id="KW-0805">Transcription regulation</keyword>
<dbReference type="CDD" id="cd00202">
    <property type="entry name" value="ZnF_GATA"/>
    <property type="match status" value="1"/>
</dbReference>
<dbReference type="SUPFAM" id="SSF57716">
    <property type="entry name" value="Glucocorticoid receptor-like (DNA-binding domain)"/>
    <property type="match status" value="1"/>
</dbReference>
<feature type="domain" description="GATA-type" evidence="10">
    <location>
        <begin position="7"/>
        <end position="40"/>
    </location>
</feature>
<reference evidence="12" key="1">
    <citation type="submission" date="2024-03" db="EMBL/GenBank/DDBJ databases">
        <authorList>
            <consortium name="ELIXIR-Norway"/>
            <consortium name="Elixir Norway"/>
        </authorList>
    </citation>
    <scope>NUCLEOTIDE SEQUENCE</scope>
</reference>
<protein>
    <recommendedName>
        <fullName evidence="14">GATA transcription factor</fullName>
    </recommendedName>
</protein>
<sequence length="642" mass="70684">MGKQGPCCHCNISTTPLWRNGPPEKPVLCNACGSRWRTKGTLLNYMPMHSGGFGGAGGHKWSGETKCARGRKGAQKQSSEAWSHKRKEPCGPHKSSTSLKWNESITSEIQSSSESLSLTTDSQVWGSFSEGTVPTKKRTLLSRAHAPLEKVARHLLELLYEPPASNPFTTSCVSSEALLVEYNPPFADFEVGLGSIFLNRPPTSSHHEPGRETNSVWYESLEEGSEPFNALNQVAETRISGPLTQLPNGGAKNLLDGGKEKVKQITRKLEGESHLLMDRNINHNKSLLENFPYNKRDILQSCQSPLVFLEMKDIVNFETFTGLLTEEEQTWLMKFLSSVDLARFQDSLKEMFNSTQFEGVFANFQQLLSEGMFDSAELGLNPRILQHFQQLLNLTDLLGSGWLERCSQLQHRIKRRGKSADLSKAAQIKENSKENMNEVPAASMGSAGFKHSPAWLPSHTWGVTEEDLTSHTGSEKHKGLSGNHSPLSTDGALVYGGFALRKHPHCMKMDTHDSNHAGETCFLGNGLLLADRSRCGGGSISVDDIPDIQVPGSYGTESDLLFHIPSNMMSFQQAELLQQPTCKEEINSNQVENGSLIISNTWHMDSGPSDWGSLFYNPSCAGEVSCTTLPNGTVLNPGHNLL</sequence>
<evidence type="ECO:0008006" key="14">
    <source>
        <dbReference type="Google" id="ProtNLM"/>
    </source>
</evidence>
<dbReference type="PROSITE" id="PS50114">
    <property type="entry name" value="GATA_ZN_FINGER_2"/>
    <property type="match status" value="1"/>
</dbReference>
<dbReference type="InterPro" id="IPR013088">
    <property type="entry name" value="Znf_NHR/GATA"/>
</dbReference>
<evidence type="ECO:0000259" key="11">
    <source>
        <dbReference type="PROSITE" id="PS51916"/>
    </source>
</evidence>
<proteinExistence type="predicted"/>
<gene>
    <name evidence="12" type="ORF">CSSPJE1EN2_LOCUS9296</name>
</gene>
<evidence type="ECO:0000256" key="9">
    <source>
        <dbReference type="SAM" id="MobiDB-lite"/>
    </source>
</evidence>
<evidence type="ECO:0000256" key="7">
    <source>
        <dbReference type="ARBA" id="ARBA00023242"/>
    </source>
</evidence>
<dbReference type="EMBL" id="OZ023717">
    <property type="protein sequence ID" value="CAK9866301.1"/>
    <property type="molecule type" value="Genomic_DNA"/>
</dbReference>
<feature type="domain" description="DEUBAD" evidence="11">
    <location>
        <begin position="302"/>
        <end position="412"/>
    </location>
</feature>
<accession>A0ABP1AUU6</accession>
<dbReference type="Pfam" id="PF13919">
    <property type="entry name" value="ASXH"/>
    <property type="match status" value="1"/>
</dbReference>
<dbReference type="PANTHER" id="PTHR46855">
    <property type="entry name" value="OSJNBB0038F03.10 PROTEIN"/>
    <property type="match status" value="1"/>
</dbReference>
<evidence type="ECO:0000256" key="3">
    <source>
        <dbReference type="ARBA" id="ARBA00022771"/>
    </source>
</evidence>
<dbReference type="InterPro" id="IPR044867">
    <property type="entry name" value="DEUBAD_dom"/>
</dbReference>
<comment type="subcellular location">
    <subcellularLocation>
        <location evidence="1">Nucleus</location>
    </subcellularLocation>
</comment>
<evidence type="ECO:0000313" key="12">
    <source>
        <dbReference type="EMBL" id="CAK9866301.1"/>
    </source>
</evidence>
<keyword evidence="2" id="KW-0479">Metal-binding</keyword>
<evidence type="ECO:0000256" key="5">
    <source>
        <dbReference type="ARBA" id="ARBA00023015"/>
    </source>
</evidence>
<dbReference type="Proteomes" id="UP001497522">
    <property type="component" value="Chromosome 16"/>
</dbReference>
<dbReference type="PROSITE" id="PS51916">
    <property type="entry name" value="DEUBAD"/>
    <property type="match status" value="1"/>
</dbReference>
<name>A0ABP1AUU6_9BRYO</name>
<keyword evidence="6" id="KW-0804">Transcription</keyword>
<evidence type="ECO:0000259" key="10">
    <source>
        <dbReference type="PROSITE" id="PS50114"/>
    </source>
</evidence>
<dbReference type="Gene3D" id="3.30.50.10">
    <property type="entry name" value="Erythroid Transcription Factor GATA-1, subunit A"/>
    <property type="match status" value="1"/>
</dbReference>
<dbReference type="Pfam" id="PF00320">
    <property type="entry name" value="GATA"/>
    <property type="match status" value="1"/>
</dbReference>
<evidence type="ECO:0000256" key="2">
    <source>
        <dbReference type="ARBA" id="ARBA00022723"/>
    </source>
</evidence>
<dbReference type="SMART" id="SM00401">
    <property type="entry name" value="ZnF_GATA"/>
    <property type="match status" value="1"/>
</dbReference>
<dbReference type="InterPro" id="IPR044589">
    <property type="entry name" value="GATA26/27"/>
</dbReference>